<evidence type="ECO:0000313" key="3">
    <source>
        <dbReference type="WBParaSite" id="SMUV_0000438401-mRNA-1"/>
    </source>
</evidence>
<dbReference type="Proteomes" id="UP000046393">
    <property type="component" value="Unplaced"/>
</dbReference>
<dbReference type="Gene3D" id="1.20.940.10">
    <property type="entry name" value="Functional domain of the splicing factor Prp18"/>
    <property type="match status" value="1"/>
</dbReference>
<feature type="region of interest" description="Disordered" evidence="1">
    <location>
        <begin position="1"/>
        <end position="30"/>
    </location>
</feature>
<dbReference type="AlphaFoldDB" id="A0A0N5AIX3"/>
<evidence type="ECO:0000256" key="1">
    <source>
        <dbReference type="SAM" id="MobiDB-lite"/>
    </source>
</evidence>
<reference evidence="3" key="1">
    <citation type="submission" date="2017-02" db="UniProtKB">
        <authorList>
            <consortium name="WormBaseParasite"/>
        </authorList>
    </citation>
    <scope>IDENTIFICATION</scope>
</reference>
<proteinExistence type="predicted"/>
<organism evidence="2 3">
    <name type="scientific">Syphacia muris</name>
    <dbReference type="NCBI Taxonomy" id="451379"/>
    <lineage>
        <taxon>Eukaryota</taxon>
        <taxon>Metazoa</taxon>
        <taxon>Ecdysozoa</taxon>
        <taxon>Nematoda</taxon>
        <taxon>Chromadorea</taxon>
        <taxon>Rhabditida</taxon>
        <taxon>Spirurina</taxon>
        <taxon>Oxyuridomorpha</taxon>
        <taxon>Oxyuroidea</taxon>
        <taxon>Oxyuridae</taxon>
        <taxon>Syphacia</taxon>
    </lineage>
</organism>
<dbReference type="WBParaSite" id="SMUV_0000438401-mRNA-1">
    <property type="protein sequence ID" value="SMUV_0000438401-mRNA-1"/>
    <property type="gene ID" value="SMUV_0000438401"/>
</dbReference>
<accession>A0A0N5AIX3</accession>
<protein>
    <submittedName>
        <fullName evidence="3">Sec16_C domain-containing protein</fullName>
    </submittedName>
</protein>
<sequence length="318" mass="34937">MSYSTPLPSTVTPGWNDPPMNLGAKTSGTGVLAQKYRRPIDPSIQVSNKMNSEQSRSAVEVNGYVKPTQNAPAAVMNMGQNGVPNFGAELAQPRQAVYDAFTVPNNYIQQKVPPVNQMMPPPIANDDHVQTGAPMHMNFTSDIDRINMDSASKPPIMNVLPPTAAMPIEANPTALIYTPPNTVNEEFQKVCSLPHPSNFVPPTKAAGDVSLDAKKLAGFLYKATMKLPQSVTRDGIQLRIGHFDQVADLGTLSDPCIKKLNFIVDALDRENYKEANQFFDQFLVAFSEEAKTSWAQGIRLLLQESMNYFGSLQTVHHY</sequence>
<feature type="compositionally biased region" description="Polar residues" evidence="1">
    <location>
        <begin position="1"/>
        <end position="13"/>
    </location>
</feature>
<evidence type="ECO:0000313" key="2">
    <source>
        <dbReference type="Proteomes" id="UP000046393"/>
    </source>
</evidence>
<keyword evidence="2" id="KW-1185">Reference proteome</keyword>
<name>A0A0N5AIX3_9BILA</name>